<gene>
    <name evidence="5" type="primary">6037673</name>
    <name evidence="4" type="ORF">CpipJ_CPIJ005240</name>
</gene>
<dbReference type="EnsemblMetazoa" id="CPIJ005240-RA">
    <property type="protein sequence ID" value="CPIJ005240-PA"/>
    <property type="gene ID" value="CPIJ005240"/>
</dbReference>
<feature type="compositionally biased region" description="Basic and acidic residues" evidence="2">
    <location>
        <begin position="410"/>
        <end position="421"/>
    </location>
</feature>
<dbReference type="InParanoid" id="B0WFS5"/>
<evidence type="ECO:0000313" key="4">
    <source>
        <dbReference type="EMBL" id="EDS26419.1"/>
    </source>
</evidence>
<protein>
    <submittedName>
        <fullName evidence="4">Latent nuclear antigen</fullName>
    </submittedName>
</protein>
<dbReference type="VEuPathDB" id="VectorBase:CQUJHB007835"/>
<keyword evidence="1 3" id="KW-0732">Signal</keyword>
<evidence type="ECO:0000256" key="2">
    <source>
        <dbReference type="SAM" id="MobiDB-lite"/>
    </source>
</evidence>
<dbReference type="eggNOG" id="ENOG502RTKD">
    <property type="taxonomic scope" value="Eukaryota"/>
</dbReference>
<feature type="signal peptide" evidence="3">
    <location>
        <begin position="1"/>
        <end position="19"/>
    </location>
</feature>
<feature type="compositionally biased region" description="Basic residues" evidence="2">
    <location>
        <begin position="475"/>
        <end position="490"/>
    </location>
</feature>
<feature type="compositionally biased region" description="Basic and acidic residues" evidence="2">
    <location>
        <begin position="521"/>
        <end position="563"/>
    </location>
</feature>
<feature type="compositionally biased region" description="Basic and acidic residues" evidence="2">
    <location>
        <begin position="444"/>
        <end position="457"/>
    </location>
</feature>
<evidence type="ECO:0000256" key="1">
    <source>
        <dbReference type="ARBA" id="ARBA00022729"/>
    </source>
</evidence>
<keyword evidence="6" id="KW-1185">Reference proteome</keyword>
<feature type="region of interest" description="Disordered" evidence="2">
    <location>
        <begin position="410"/>
        <end position="499"/>
    </location>
</feature>
<dbReference type="EMBL" id="DS231920">
    <property type="protein sequence ID" value="EDS26419.1"/>
    <property type="molecule type" value="Genomic_DNA"/>
</dbReference>
<dbReference type="SUPFAM" id="SSF51445">
    <property type="entry name" value="(Trans)glycosidases"/>
    <property type="match status" value="1"/>
</dbReference>
<evidence type="ECO:0000313" key="5">
    <source>
        <dbReference type="EnsemblMetazoa" id="CPIJ005240-PA"/>
    </source>
</evidence>
<organism>
    <name type="scientific">Culex quinquefasciatus</name>
    <name type="common">Southern house mosquito</name>
    <name type="synonym">Culex pungens</name>
    <dbReference type="NCBI Taxonomy" id="7176"/>
    <lineage>
        <taxon>Eukaryota</taxon>
        <taxon>Metazoa</taxon>
        <taxon>Ecdysozoa</taxon>
        <taxon>Arthropoda</taxon>
        <taxon>Hexapoda</taxon>
        <taxon>Insecta</taxon>
        <taxon>Pterygota</taxon>
        <taxon>Neoptera</taxon>
        <taxon>Endopterygota</taxon>
        <taxon>Diptera</taxon>
        <taxon>Nematocera</taxon>
        <taxon>Culicoidea</taxon>
        <taxon>Culicidae</taxon>
        <taxon>Culicinae</taxon>
        <taxon>Culicini</taxon>
        <taxon>Culex</taxon>
        <taxon>Culex</taxon>
    </lineage>
</organism>
<dbReference type="Proteomes" id="UP000002320">
    <property type="component" value="Unassembled WGS sequence"/>
</dbReference>
<evidence type="ECO:0000313" key="6">
    <source>
        <dbReference type="Proteomes" id="UP000002320"/>
    </source>
</evidence>
<accession>B0WFS5</accession>
<reference evidence="5" key="2">
    <citation type="submission" date="2021-02" db="UniProtKB">
        <authorList>
            <consortium name="EnsemblMetazoa"/>
        </authorList>
    </citation>
    <scope>IDENTIFICATION</scope>
    <source>
        <strain evidence="5">JHB</strain>
    </source>
</reference>
<dbReference type="InterPro" id="IPR017853">
    <property type="entry name" value="GH"/>
</dbReference>
<reference evidence="4" key="1">
    <citation type="submission" date="2007-03" db="EMBL/GenBank/DDBJ databases">
        <title>Annotation of Culex pipiens quinquefasciatus.</title>
        <authorList>
            <consortium name="The Broad Institute Genome Sequencing Platform"/>
            <person name="Atkinson P.W."/>
            <person name="Hemingway J."/>
            <person name="Christensen B.M."/>
            <person name="Higgs S."/>
            <person name="Kodira C."/>
            <person name="Hannick L."/>
            <person name="Megy K."/>
            <person name="O'Leary S."/>
            <person name="Pearson M."/>
            <person name="Haas B.J."/>
            <person name="Mauceli E."/>
            <person name="Wortman J.R."/>
            <person name="Lee N.H."/>
            <person name="Guigo R."/>
            <person name="Stanke M."/>
            <person name="Alvarado L."/>
            <person name="Amedeo P."/>
            <person name="Antoine C.H."/>
            <person name="Arensburger P."/>
            <person name="Bidwell S.L."/>
            <person name="Crawford M."/>
            <person name="Camaro F."/>
            <person name="Devon K."/>
            <person name="Engels R."/>
            <person name="Hammond M."/>
            <person name="Howarth C."/>
            <person name="Koehrsen M."/>
            <person name="Lawson D."/>
            <person name="Montgomery P."/>
            <person name="Nene V."/>
            <person name="Nusbaum C."/>
            <person name="Puiu D."/>
            <person name="Romero-Severson J."/>
            <person name="Severson D.W."/>
            <person name="Shumway M."/>
            <person name="Sisk P."/>
            <person name="Stolte C."/>
            <person name="Zeng Q."/>
            <person name="Eisenstadt E."/>
            <person name="Fraser-Liggett C."/>
            <person name="Strausberg R."/>
            <person name="Galagan J."/>
            <person name="Birren B."/>
            <person name="Collins F.H."/>
        </authorList>
    </citation>
    <scope>NUCLEOTIDE SEQUENCE [LARGE SCALE GENOMIC DNA]</scope>
    <source>
        <strain evidence="4">JHB</strain>
    </source>
</reference>
<dbReference type="VEuPathDB" id="VectorBase:CPIJ005240"/>
<dbReference type="HOGENOM" id="CLU_484180_0_0_1"/>
<feature type="chain" id="PRO_5011407955" evidence="3">
    <location>
        <begin position="20"/>
        <end position="563"/>
    </location>
</feature>
<evidence type="ECO:0000256" key="3">
    <source>
        <dbReference type="SAM" id="SignalP"/>
    </source>
</evidence>
<sequence length="563" mass="63196">MTTWKLLLVLGLAVGATRCSDLEIHDEKPDIVCVVNIYPDISDAILDKLAVCDFIIVSNDGLCDFAKHLKNYSDAKRVALIRGKAPHAKILRKVEVKFDDHFDPNHAVQNVQGSLAAGLFHGVELAFDSAHLDQHGQIKYAQFLKLLKRHLDDHVLISNSFVCQHHLPAFLLNAMSEVLDYVILVPSSQNASAEGNALAPRVYSDSVCELQNEQQRHCEEQQYQNCSLFEDGVKLVYDDTNSAGGRALQVVGCKLRGISIALSYDDPAGICVGSSFPLLGAVQNVFEHRSGVSGFRGCPCGTDESVEEEHETDSPCHSSEHHQSDSHESDDCCCNNDKPCNGCKLLNRLQGAVKTSEHVAGISKSVADKVLESLDRVVELVSYTMGQRPELLDPVLFLFYFAEEKKFKDGEKRTMSKEEMQRRKRVEPGSGGKECSEDEDEEGRDWGEESTREETAGRRLVRIGTIRRRNEGRNWRQRRKKEAAKKKAKRPQGPPPPDFAALLMLAEQLEPVKLKTPLGSLEKKKKEPERLMTKQKREHEERMAYLQEKKIRDGIRNDPKLSE</sequence>
<dbReference type="KEGG" id="cqu:CpipJ_CPIJ005240"/>
<feature type="region of interest" description="Disordered" evidence="2">
    <location>
        <begin position="516"/>
        <end position="563"/>
    </location>
</feature>
<dbReference type="VEuPathDB" id="VectorBase:CQUJHB004346"/>
<dbReference type="OrthoDB" id="7763408at2759"/>
<dbReference type="AlphaFoldDB" id="B0WFS5"/>
<proteinExistence type="predicted"/>
<name>B0WFS5_CULQU</name>